<dbReference type="GO" id="GO:0016020">
    <property type="term" value="C:membrane"/>
    <property type="evidence" value="ECO:0007669"/>
    <property type="project" value="UniProtKB-SubCell"/>
</dbReference>
<dbReference type="Pfam" id="PF00335">
    <property type="entry name" value="Tetraspanin"/>
    <property type="match status" value="1"/>
</dbReference>
<keyword evidence="4 6" id="KW-1133">Transmembrane helix</keyword>
<comment type="similarity">
    <text evidence="2">Belongs to the tetraspanin (TM4SF) family.</text>
</comment>
<evidence type="ECO:0000313" key="8">
    <source>
        <dbReference type="Proteomes" id="UP001152484"/>
    </source>
</evidence>
<evidence type="ECO:0000256" key="6">
    <source>
        <dbReference type="SAM" id="Phobius"/>
    </source>
</evidence>
<gene>
    <name evidence="7" type="ORF">CEURO_LOCUS9594</name>
</gene>
<accession>A0A9P0Z430</accession>
<feature type="transmembrane region" description="Helical" evidence="6">
    <location>
        <begin position="71"/>
        <end position="95"/>
    </location>
</feature>
<dbReference type="PANTHER" id="PTHR32191">
    <property type="entry name" value="TETRASPANIN-8-RELATED"/>
    <property type="match status" value="1"/>
</dbReference>
<comment type="subcellular location">
    <subcellularLocation>
        <location evidence="1">Membrane</location>
        <topology evidence="1">Multi-pass membrane protein</topology>
    </subcellularLocation>
</comment>
<dbReference type="InterPro" id="IPR044991">
    <property type="entry name" value="TET_plant"/>
</dbReference>
<reference evidence="7" key="1">
    <citation type="submission" date="2022-07" db="EMBL/GenBank/DDBJ databases">
        <authorList>
            <person name="Macas J."/>
            <person name="Novak P."/>
            <person name="Neumann P."/>
        </authorList>
    </citation>
    <scope>NUCLEOTIDE SEQUENCE</scope>
</reference>
<evidence type="ECO:0000256" key="3">
    <source>
        <dbReference type="ARBA" id="ARBA00022692"/>
    </source>
</evidence>
<keyword evidence="3 6" id="KW-0812">Transmembrane</keyword>
<dbReference type="InterPro" id="IPR018499">
    <property type="entry name" value="Tetraspanin/Peripherin"/>
</dbReference>
<organism evidence="7 8">
    <name type="scientific">Cuscuta europaea</name>
    <name type="common">European dodder</name>
    <dbReference type="NCBI Taxonomy" id="41803"/>
    <lineage>
        <taxon>Eukaryota</taxon>
        <taxon>Viridiplantae</taxon>
        <taxon>Streptophyta</taxon>
        <taxon>Embryophyta</taxon>
        <taxon>Tracheophyta</taxon>
        <taxon>Spermatophyta</taxon>
        <taxon>Magnoliopsida</taxon>
        <taxon>eudicotyledons</taxon>
        <taxon>Gunneridae</taxon>
        <taxon>Pentapetalae</taxon>
        <taxon>asterids</taxon>
        <taxon>lamiids</taxon>
        <taxon>Solanales</taxon>
        <taxon>Convolvulaceae</taxon>
        <taxon>Cuscuteae</taxon>
        <taxon>Cuscuta</taxon>
        <taxon>Cuscuta subgen. Cuscuta</taxon>
    </lineage>
</organism>
<dbReference type="OrthoDB" id="2014092at2759"/>
<evidence type="ECO:0000313" key="7">
    <source>
        <dbReference type="EMBL" id="CAH9086349.1"/>
    </source>
</evidence>
<keyword evidence="5 6" id="KW-0472">Membrane</keyword>
<dbReference type="PRINTS" id="PR00259">
    <property type="entry name" value="TMFOUR"/>
</dbReference>
<evidence type="ECO:0000256" key="4">
    <source>
        <dbReference type="ARBA" id="ARBA00022989"/>
    </source>
</evidence>
<keyword evidence="8" id="KW-1185">Reference proteome</keyword>
<proteinExistence type="inferred from homology"/>
<evidence type="ECO:0000256" key="1">
    <source>
        <dbReference type="ARBA" id="ARBA00004141"/>
    </source>
</evidence>
<dbReference type="Proteomes" id="UP001152484">
    <property type="component" value="Unassembled WGS sequence"/>
</dbReference>
<name>A0A9P0Z430_CUSEU</name>
<dbReference type="AlphaFoldDB" id="A0A9P0Z430"/>
<comment type="caution">
    <text evidence="7">The sequence shown here is derived from an EMBL/GenBank/DDBJ whole genome shotgun (WGS) entry which is preliminary data.</text>
</comment>
<feature type="transmembrane region" description="Helical" evidence="6">
    <location>
        <begin position="7"/>
        <end position="29"/>
    </location>
</feature>
<dbReference type="GO" id="GO:0009734">
    <property type="term" value="P:auxin-activated signaling pathway"/>
    <property type="evidence" value="ECO:0007669"/>
    <property type="project" value="InterPro"/>
</dbReference>
<evidence type="ECO:0000256" key="5">
    <source>
        <dbReference type="ARBA" id="ARBA00023136"/>
    </source>
</evidence>
<feature type="transmembrane region" description="Helical" evidence="6">
    <location>
        <begin position="230"/>
        <end position="252"/>
    </location>
</feature>
<sequence>MGSVSSFVIRWVNFLTVILAVGVIGFGVWMAADHDDCRKSLALHVMLLGMLISVISVFGCIGAWKSNSLLLWIYLILLFLVMVAILIFTVLAFIVTNNGSGHNVTGLRYKEYQLQDYHSLFLKQLNSSHKWEHLKSCLVKSADCDNLSQKYKNLKQYRYAKLSPIEAGCCRPPSECGYPARNASYYDLRLHPKSSNKDCKLYKNRRDIKCYHCDSCKAGVAQYMKTEWKVVAVFNLILFPTLTIIYLVGCYARRNAGWSQYKV</sequence>
<evidence type="ECO:0000256" key="2">
    <source>
        <dbReference type="ARBA" id="ARBA00006840"/>
    </source>
</evidence>
<feature type="transmembrane region" description="Helical" evidence="6">
    <location>
        <begin position="41"/>
        <end position="64"/>
    </location>
</feature>
<protein>
    <recommendedName>
        <fullName evidence="9">Tetraspanin-10</fullName>
    </recommendedName>
</protein>
<dbReference type="EMBL" id="CAMAPE010000019">
    <property type="protein sequence ID" value="CAH9086349.1"/>
    <property type="molecule type" value="Genomic_DNA"/>
</dbReference>
<evidence type="ECO:0008006" key="9">
    <source>
        <dbReference type="Google" id="ProtNLM"/>
    </source>
</evidence>